<evidence type="ECO:0000313" key="1">
    <source>
        <dbReference type="EMBL" id="KIO03627.1"/>
    </source>
</evidence>
<dbReference type="Proteomes" id="UP000054217">
    <property type="component" value="Unassembled WGS sequence"/>
</dbReference>
<reference evidence="2" key="2">
    <citation type="submission" date="2015-01" db="EMBL/GenBank/DDBJ databases">
        <title>Evolutionary Origins and Diversification of the Mycorrhizal Mutualists.</title>
        <authorList>
            <consortium name="DOE Joint Genome Institute"/>
            <consortium name="Mycorrhizal Genomics Consortium"/>
            <person name="Kohler A."/>
            <person name="Kuo A."/>
            <person name="Nagy L.G."/>
            <person name="Floudas D."/>
            <person name="Copeland A."/>
            <person name="Barry K.W."/>
            <person name="Cichocki N."/>
            <person name="Veneault-Fourrey C."/>
            <person name="LaButti K."/>
            <person name="Lindquist E.A."/>
            <person name="Lipzen A."/>
            <person name="Lundell T."/>
            <person name="Morin E."/>
            <person name="Murat C."/>
            <person name="Riley R."/>
            <person name="Ohm R."/>
            <person name="Sun H."/>
            <person name="Tunlid A."/>
            <person name="Henrissat B."/>
            <person name="Grigoriev I.V."/>
            <person name="Hibbett D.S."/>
            <person name="Martin F."/>
        </authorList>
    </citation>
    <scope>NUCLEOTIDE SEQUENCE [LARGE SCALE GENOMIC DNA]</scope>
    <source>
        <strain evidence="2">Marx 270</strain>
    </source>
</reference>
<sequence length="80" mass="9019">MYLILFVGMVMRDSRTGQRVFGIFNVHLSASPGFRSPRFHLSAPCLLTCLALTSTWNQFGHILMVRKPRSSTATVSMFPQ</sequence>
<dbReference type="HOGENOM" id="CLU_2590715_0_0_1"/>
<dbReference type="InParanoid" id="A0A0C3K254"/>
<dbReference type="AlphaFoldDB" id="A0A0C3K254"/>
<gene>
    <name evidence="1" type="ORF">M404DRAFT_611994</name>
</gene>
<reference evidence="1 2" key="1">
    <citation type="submission" date="2014-04" db="EMBL/GenBank/DDBJ databases">
        <authorList>
            <consortium name="DOE Joint Genome Institute"/>
            <person name="Kuo A."/>
            <person name="Kohler A."/>
            <person name="Costa M.D."/>
            <person name="Nagy L.G."/>
            <person name="Floudas D."/>
            <person name="Copeland A."/>
            <person name="Barry K.W."/>
            <person name="Cichocki N."/>
            <person name="Veneault-Fourrey C."/>
            <person name="LaButti K."/>
            <person name="Lindquist E.A."/>
            <person name="Lipzen A."/>
            <person name="Lundell T."/>
            <person name="Morin E."/>
            <person name="Murat C."/>
            <person name="Sun H."/>
            <person name="Tunlid A."/>
            <person name="Henrissat B."/>
            <person name="Grigoriev I.V."/>
            <person name="Hibbett D.S."/>
            <person name="Martin F."/>
            <person name="Nordberg H.P."/>
            <person name="Cantor M.N."/>
            <person name="Hua S.X."/>
        </authorList>
    </citation>
    <scope>NUCLEOTIDE SEQUENCE [LARGE SCALE GENOMIC DNA]</scope>
    <source>
        <strain evidence="1 2">Marx 270</strain>
    </source>
</reference>
<name>A0A0C3K254_PISTI</name>
<dbReference type="EMBL" id="KN831975">
    <property type="protein sequence ID" value="KIO03627.1"/>
    <property type="molecule type" value="Genomic_DNA"/>
</dbReference>
<evidence type="ECO:0000313" key="2">
    <source>
        <dbReference type="Proteomes" id="UP000054217"/>
    </source>
</evidence>
<keyword evidence="2" id="KW-1185">Reference proteome</keyword>
<protein>
    <submittedName>
        <fullName evidence="1">Uncharacterized protein</fullName>
    </submittedName>
</protein>
<proteinExistence type="predicted"/>
<accession>A0A0C3K254</accession>
<organism evidence="1 2">
    <name type="scientific">Pisolithus tinctorius Marx 270</name>
    <dbReference type="NCBI Taxonomy" id="870435"/>
    <lineage>
        <taxon>Eukaryota</taxon>
        <taxon>Fungi</taxon>
        <taxon>Dikarya</taxon>
        <taxon>Basidiomycota</taxon>
        <taxon>Agaricomycotina</taxon>
        <taxon>Agaricomycetes</taxon>
        <taxon>Agaricomycetidae</taxon>
        <taxon>Boletales</taxon>
        <taxon>Sclerodermatineae</taxon>
        <taxon>Pisolithaceae</taxon>
        <taxon>Pisolithus</taxon>
    </lineage>
</organism>